<dbReference type="SUPFAM" id="SSF46785">
    <property type="entry name" value="Winged helix' DNA-binding domain"/>
    <property type="match status" value="1"/>
</dbReference>
<reference evidence="6 7" key="1">
    <citation type="journal article" date="2012" name="Science">
        <title>Ecological populations of bacteria act as socially cohesive units of antibiotic production and resistance.</title>
        <authorList>
            <person name="Cordero O.X."/>
            <person name="Wildschutte H."/>
            <person name="Kirkup B."/>
            <person name="Proehl S."/>
            <person name="Ngo L."/>
            <person name="Hussain F."/>
            <person name="Le Roux F."/>
            <person name="Mincer T."/>
            <person name="Polz M.F."/>
        </authorList>
    </citation>
    <scope>NUCLEOTIDE SEQUENCE [LARGE SCALE GENOMIC DNA]</scope>
    <source>
        <strain evidence="6 7">1F-267</strain>
    </source>
</reference>
<dbReference type="InterPro" id="IPR050389">
    <property type="entry name" value="LysR-type_TF"/>
</dbReference>
<dbReference type="PANTHER" id="PTHR30118">
    <property type="entry name" value="HTH-TYPE TRANSCRIPTIONAL REGULATOR LEUO-RELATED"/>
    <property type="match status" value="1"/>
</dbReference>
<dbReference type="PROSITE" id="PS50931">
    <property type="entry name" value="HTH_LYSR"/>
    <property type="match status" value="1"/>
</dbReference>
<evidence type="ECO:0000256" key="1">
    <source>
        <dbReference type="ARBA" id="ARBA00009437"/>
    </source>
</evidence>
<dbReference type="Pfam" id="PF00126">
    <property type="entry name" value="HTH_1"/>
    <property type="match status" value="1"/>
</dbReference>
<name>A0ABX3B4Z1_9VIBR</name>
<dbReference type="InterPro" id="IPR000847">
    <property type="entry name" value="LysR_HTH_N"/>
</dbReference>
<accession>A0ABX3B4Z1</accession>
<keyword evidence="7" id="KW-1185">Reference proteome</keyword>
<feature type="domain" description="HTH lysR-type" evidence="5">
    <location>
        <begin position="5"/>
        <end position="62"/>
    </location>
</feature>
<dbReference type="Proteomes" id="UP000094638">
    <property type="component" value="Unassembled WGS sequence"/>
</dbReference>
<gene>
    <name evidence="6" type="ORF">A163_21790</name>
</gene>
<dbReference type="InterPro" id="IPR005119">
    <property type="entry name" value="LysR_subst-bd"/>
</dbReference>
<dbReference type="RefSeq" id="WP_017103058.1">
    <property type="nucleotide sequence ID" value="NZ_AJZO02000195.1"/>
</dbReference>
<evidence type="ECO:0000259" key="5">
    <source>
        <dbReference type="PROSITE" id="PS50931"/>
    </source>
</evidence>
<evidence type="ECO:0000313" key="6">
    <source>
        <dbReference type="EMBL" id="OEF47401.1"/>
    </source>
</evidence>
<evidence type="ECO:0000256" key="2">
    <source>
        <dbReference type="ARBA" id="ARBA00023015"/>
    </source>
</evidence>
<keyword evidence="2" id="KW-0805">Transcription regulation</keyword>
<dbReference type="Pfam" id="PF03466">
    <property type="entry name" value="LysR_substrate"/>
    <property type="match status" value="1"/>
</dbReference>
<protein>
    <recommendedName>
        <fullName evidence="5">HTH lysR-type domain-containing protein</fullName>
    </recommendedName>
</protein>
<dbReference type="Gene3D" id="3.40.190.290">
    <property type="match status" value="1"/>
</dbReference>
<comment type="caution">
    <text evidence="6">The sequence shown here is derived from an EMBL/GenBank/DDBJ whole genome shotgun (WGS) entry which is preliminary data.</text>
</comment>
<evidence type="ECO:0000313" key="7">
    <source>
        <dbReference type="Proteomes" id="UP000094638"/>
    </source>
</evidence>
<evidence type="ECO:0000256" key="4">
    <source>
        <dbReference type="ARBA" id="ARBA00023163"/>
    </source>
</evidence>
<dbReference type="SUPFAM" id="SSF53850">
    <property type="entry name" value="Periplasmic binding protein-like II"/>
    <property type="match status" value="1"/>
</dbReference>
<sequence length="293" mass="33809">MINDLNYNLLRELSLLYRYRSMKVVAKKLGVTESAISKRLAHLRAHFDDPLFVRISGSLEPTHFLDGIMPSVNQGLELLNQSLRQTQKFVAAEYDGIIRIAIHSLNMERYGLEIYNAIRAKFPKPMISIETWSSQTENDILDNRIQVGINFFHEERRKSLYQSRLAEIKIVVIVASDSHVNSWDEVIKLPFVFLRVPGWNDERRWFSEACAKKGIFFDYQAKTDDIAIACQLVNQNGMALISLERVVELSDFKSIEVPSEFAFDIPIITCCRLINRTHPLHETLINLIQEIVV</sequence>
<comment type="similarity">
    <text evidence="1">Belongs to the LysR transcriptional regulatory family.</text>
</comment>
<dbReference type="EMBL" id="AJZO02000195">
    <property type="protein sequence ID" value="OEF47401.1"/>
    <property type="molecule type" value="Genomic_DNA"/>
</dbReference>
<dbReference type="InterPro" id="IPR036390">
    <property type="entry name" value="WH_DNA-bd_sf"/>
</dbReference>
<dbReference type="Gene3D" id="1.10.10.10">
    <property type="entry name" value="Winged helix-like DNA-binding domain superfamily/Winged helix DNA-binding domain"/>
    <property type="match status" value="1"/>
</dbReference>
<keyword evidence="3" id="KW-0238">DNA-binding</keyword>
<organism evidence="6 7">
    <name type="scientific">Vibrio tasmaniensis 1F-267</name>
    <dbReference type="NCBI Taxonomy" id="1191324"/>
    <lineage>
        <taxon>Bacteria</taxon>
        <taxon>Pseudomonadati</taxon>
        <taxon>Pseudomonadota</taxon>
        <taxon>Gammaproteobacteria</taxon>
        <taxon>Vibrionales</taxon>
        <taxon>Vibrionaceae</taxon>
        <taxon>Vibrio</taxon>
    </lineage>
</organism>
<proteinExistence type="inferred from homology"/>
<dbReference type="InterPro" id="IPR036388">
    <property type="entry name" value="WH-like_DNA-bd_sf"/>
</dbReference>
<dbReference type="PANTHER" id="PTHR30118:SF15">
    <property type="entry name" value="TRANSCRIPTIONAL REGULATORY PROTEIN"/>
    <property type="match status" value="1"/>
</dbReference>
<evidence type="ECO:0000256" key="3">
    <source>
        <dbReference type="ARBA" id="ARBA00023125"/>
    </source>
</evidence>
<keyword evidence="4" id="KW-0804">Transcription</keyword>